<dbReference type="Proteomes" id="UP000480122">
    <property type="component" value="Unassembled WGS sequence"/>
</dbReference>
<evidence type="ECO:0000256" key="6">
    <source>
        <dbReference type="ARBA" id="ARBA00023098"/>
    </source>
</evidence>
<dbReference type="Pfam" id="PF13091">
    <property type="entry name" value="PLDc_2"/>
    <property type="match status" value="1"/>
</dbReference>
<accession>A0A7C9LYR0</accession>
<comment type="caution">
    <text evidence="8">The sequence shown here is derived from an EMBL/GenBank/DDBJ whole genome shotgun (WGS) entry which is preliminary data.</text>
</comment>
<name>A0A7C9LYR0_9MICO</name>
<evidence type="ECO:0000256" key="2">
    <source>
        <dbReference type="ARBA" id="ARBA00008664"/>
    </source>
</evidence>
<organism evidence="8 9">
    <name type="scientific">Agromyces luteolus</name>
    <dbReference type="NCBI Taxonomy" id="88373"/>
    <lineage>
        <taxon>Bacteria</taxon>
        <taxon>Bacillati</taxon>
        <taxon>Actinomycetota</taxon>
        <taxon>Actinomycetes</taxon>
        <taxon>Micrococcales</taxon>
        <taxon>Microbacteriaceae</taxon>
        <taxon>Agromyces</taxon>
    </lineage>
</organism>
<sequence length="248" mass="26001">MPGSLELLADTVTAADAVALAASLEIDGSRVQALAVLGSEHPARDAFRASFELIGASALASVLRGFAVSRESSRTDVRPVWSGPTFQGDGDHTTAALAHLVDEATTDVFASTYSAADHSPFVDALWRAIGRGVDVTMLVDTMERAKTASALQKRLFGARFLTYRPAGGAYGLQHSKVLIVDSRVALVTSANLSRAAAHRNLEAGVLIRDAAFASGLRQRFRQLAQTPTIVALPSPAIPSTASMDTGDA</sequence>
<evidence type="ECO:0000256" key="1">
    <source>
        <dbReference type="ARBA" id="ARBA00000798"/>
    </source>
</evidence>
<dbReference type="GO" id="GO:0016042">
    <property type="term" value="P:lipid catabolic process"/>
    <property type="evidence" value="ECO:0007669"/>
    <property type="project" value="UniProtKB-KW"/>
</dbReference>
<dbReference type="SUPFAM" id="SSF56024">
    <property type="entry name" value="Phospholipase D/nuclease"/>
    <property type="match status" value="1"/>
</dbReference>
<dbReference type="InterPro" id="IPR051406">
    <property type="entry name" value="PLD_domain"/>
</dbReference>
<keyword evidence="6" id="KW-0443">Lipid metabolism</keyword>
<dbReference type="InterPro" id="IPR001736">
    <property type="entry name" value="PLipase_D/transphosphatidylase"/>
</dbReference>
<dbReference type="InterPro" id="IPR047955">
    <property type="entry name" value="DrmC-like"/>
</dbReference>
<dbReference type="Gene3D" id="3.30.870.10">
    <property type="entry name" value="Endonuclease Chain A"/>
    <property type="match status" value="1"/>
</dbReference>
<reference evidence="8 9" key="1">
    <citation type="submission" date="2019-11" db="EMBL/GenBank/DDBJ databases">
        <title>Agromyces kandeliae sp. nov., isolated from mangrove soil.</title>
        <authorList>
            <person name="Wang R."/>
        </authorList>
    </citation>
    <scope>NUCLEOTIDE SEQUENCE [LARGE SCALE GENOMIC DNA]</scope>
    <source>
        <strain evidence="8 9">JCM 11431</strain>
    </source>
</reference>
<dbReference type="GO" id="GO:0004630">
    <property type="term" value="F:phospholipase D activity"/>
    <property type="evidence" value="ECO:0007669"/>
    <property type="project" value="UniProtKB-EC"/>
</dbReference>
<dbReference type="OrthoDB" id="5114031at2"/>
<protein>
    <recommendedName>
        <fullName evidence="3">phospholipase D</fullName>
        <ecNumber evidence="3">3.1.4.4</ecNumber>
    </recommendedName>
</protein>
<dbReference type="EMBL" id="WODA01000026">
    <property type="protein sequence ID" value="MUN08939.1"/>
    <property type="molecule type" value="Genomic_DNA"/>
</dbReference>
<dbReference type="AlphaFoldDB" id="A0A7C9LYR0"/>
<keyword evidence="4" id="KW-0378">Hydrolase</keyword>
<dbReference type="PANTHER" id="PTHR43856:SF1">
    <property type="entry name" value="MITOCHONDRIAL CARDIOLIPIN HYDROLASE"/>
    <property type="match status" value="1"/>
</dbReference>
<gene>
    <name evidence="8" type="ORF">GLX25_17695</name>
</gene>
<dbReference type="GO" id="GO:0006793">
    <property type="term" value="P:phosphorus metabolic process"/>
    <property type="evidence" value="ECO:0007669"/>
    <property type="project" value="UniProtKB-ARBA"/>
</dbReference>
<evidence type="ECO:0000256" key="5">
    <source>
        <dbReference type="ARBA" id="ARBA00022963"/>
    </source>
</evidence>
<dbReference type="InterPro" id="IPR025202">
    <property type="entry name" value="PLD-like_dom"/>
</dbReference>
<evidence type="ECO:0000256" key="3">
    <source>
        <dbReference type="ARBA" id="ARBA00012027"/>
    </source>
</evidence>
<dbReference type="SMART" id="SM00155">
    <property type="entry name" value="PLDc"/>
    <property type="match status" value="1"/>
</dbReference>
<proteinExistence type="inferred from homology"/>
<evidence type="ECO:0000313" key="9">
    <source>
        <dbReference type="Proteomes" id="UP000480122"/>
    </source>
</evidence>
<comment type="catalytic activity">
    <reaction evidence="1">
        <text>a 1,2-diacyl-sn-glycero-3-phosphocholine + H2O = a 1,2-diacyl-sn-glycero-3-phosphate + choline + H(+)</text>
        <dbReference type="Rhea" id="RHEA:14445"/>
        <dbReference type="ChEBI" id="CHEBI:15354"/>
        <dbReference type="ChEBI" id="CHEBI:15377"/>
        <dbReference type="ChEBI" id="CHEBI:15378"/>
        <dbReference type="ChEBI" id="CHEBI:57643"/>
        <dbReference type="ChEBI" id="CHEBI:58608"/>
        <dbReference type="EC" id="3.1.4.4"/>
    </reaction>
</comment>
<dbReference type="EC" id="3.1.4.4" evidence="3"/>
<evidence type="ECO:0000313" key="8">
    <source>
        <dbReference type="EMBL" id="MUN08939.1"/>
    </source>
</evidence>
<dbReference type="PANTHER" id="PTHR43856">
    <property type="entry name" value="CARDIOLIPIN HYDROLASE"/>
    <property type="match status" value="1"/>
</dbReference>
<dbReference type="RefSeq" id="WP_155843964.1">
    <property type="nucleotide sequence ID" value="NZ_BAAAIA010000013.1"/>
</dbReference>
<evidence type="ECO:0000256" key="4">
    <source>
        <dbReference type="ARBA" id="ARBA00022801"/>
    </source>
</evidence>
<keyword evidence="5" id="KW-0442">Lipid degradation</keyword>
<comment type="similarity">
    <text evidence="2">Belongs to the phospholipase D family.</text>
</comment>
<feature type="domain" description="PLD phosphodiesterase" evidence="7">
    <location>
        <begin position="169"/>
        <end position="196"/>
    </location>
</feature>
<dbReference type="PROSITE" id="PS50035">
    <property type="entry name" value="PLD"/>
    <property type="match status" value="1"/>
</dbReference>
<evidence type="ECO:0000259" key="7">
    <source>
        <dbReference type="PROSITE" id="PS50035"/>
    </source>
</evidence>
<dbReference type="GO" id="GO:0016891">
    <property type="term" value="F:RNA endonuclease activity producing 5'-phosphomonoesters, hydrolytic mechanism"/>
    <property type="evidence" value="ECO:0007669"/>
    <property type="project" value="TreeGrafter"/>
</dbReference>
<keyword evidence="9" id="KW-1185">Reference proteome</keyword>
<dbReference type="NCBIfam" id="NF038319">
    <property type="entry name" value="DISARM_DrmC_I"/>
    <property type="match status" value="1"/>
</dbReference>